<dbReference type="RefSeq" id="WP_068589687.1">
    <property type="nucleotide sequence ID" value="NZ_LRXL01000026.1"/>
</dbReference>
<dbReference type="EMBL" id="LRXL01000026">
    <property type="protein sequence ID" value="OAB79753.1"/>
    <property type="molecule type" value="Genomic_DNA"/>
</dbReference>
<dbReference type="STRING" id="1763537.ULVI_03130"/>
<sequence length="145" mass="16840">MKTVQIYRTWHDKSEPTSKQTLGFMTVQDEFGRPLFAGICMERGWVDNKKMVSCIPVGLYEIRLEKSPRFNRLLWEVYGVENRSECKFHAANYWFQLNGCIAPGQLLKDINKDGYYDVTNSRNTLNNFHAAMGNDTRAILHISNK</sequence>
<keyword evidence="3" id="KW-1185">Reference proteome</keyword>
<name>A0A167IKS4_9FLAO</name>
<evidence type="ECO:0000313" key="3">
    <source>
        <dbReference type="Proteomes" id="UP000077013"/>
    </source>
</evidence>
<proteinExistence type="predicted"/>
<protein>
    <recommendedName>
        <fullName evidence="1">DUF5675 domain-containing protein</fullName>
    </recommendedName>
</protein>
<dbReference type="Proteomes" id="UP000077013">
    <property type="component" value="Unassembled WGS sequence"/>
</dbReference>
<accession>A0A167IKS4</accession>
<reference evidence="2 3" key="1">
    <citation type="submission" date="2016-02" db="EMBL/GenBank/DDBJ databases">
        <title>Ulvibacter sp. LPB0005, isolated from Thais luteostoma.</title>
        <authorList>
            <person name="Shin S.-K."/>
            <person name="Yi H."/>
        </authorList>
    </citation>
    <scope>NUCLEOTIDE SEQUENCE [LARGE SCALE GENOMIC DNA]</scope>
    <source>
        <strain evidence="2 3">LPB0005</strain>
    </source>
</reference>
<evidence type="ECO:0000259" key="1">
    <source>
        <dbReference type="Pfam" id="PF18925"/>
    </source>
</evidence>
<gene>
    <name evidence="2" type="ORF">ULVI_03130</name>
</gene>
<dbReference type="Pfam" id="PF18925">
    <property type="entry name" value="DUF5675"/>
    <property type="match status" value="1"/>
</dbReference>
<comment type="caution">
    <text evidence="2">The sequence shown here is derived from an EMBL/GenBank/DDBJ whole genome shotgun (WGS) entry which is preliminary data.</text>
</comment>
<feature type="domain" description="DUF5675" evidence="1">
    <location>
        <begin position="16"/>
        <end position="132"/>
    </location>
</feature>
<dbReference type="OrthoDB" id="707810at2"/>
<dbReference type="InterPro" id="IPR043732">
    <property type="entry name" value="DUF5675"/>
</dbReference>
<evidence type="ECO:0000313" key="2">
    <source>
        <dbReference type="EMBL" id="OAB79753.1"/>
    </source>
</evidence>
<organism evidence="2 3">
    <name type="scientific">Cochleicola gelatinilyticus</name>
    <dbReference type="NCBI Taxonomy" id="1763537"/>
    <lineage>
        <taxon>Bacteria</taxon>
        <taxon>Pseudomonadati</taxon>
        <taxon>Bacteroidota</taxon>
        <taxon>Flavobacteriia</taxon>
        <taxon>Flavobacteriales</taxon>
        <taxon>Flavobacteriaceae</taxon>
        <taxon>Cochleicola</taxon>
    </lineage>
</organism>
<dbReference type="AlphaFoldDB" id="A0A167IKS4"/>